<dbReference type="EMBL" id="JAHFVK010000001">
    <property type="protein sequence ID" value="MBT2134187.1"/>
    <property type="molecule type" value="Genomic_DNA"/>
</dbReference>
<evidence type="ECO:0000313" key="3">
    <source>
        <dbReference type="Proteomes" id="UP000811255"/>
    </source>
</evidence>
<sequence length="141" mass="15369">MRHPVHRRQAIAGLSLAVALVPSATLAHHSFSSEFDVQRPVTVEGLVTKSQFVNPHSWIYLDVKNQDGSTTNWGFEFGSPGILEARHITKADVRAGTRVRITGFRSRNTGPYGYAQTVVLGDGRNIPIGSAPDAPPVRQAR</sequence>
<gene>
    <name evidence="2" type="ORF">KK137_07580</name>
</gene>
<dbReference type="RefSeq" id="WP_214535530.1">
    <property type="nucleotide sequence ID" value="NZ_JAHFVK010000001.1"/>
</dbReference>
<keyword evidence="3" id="KW-1185">Reference proteome</keyword>
<dbReference type="InterPro" id="IPR046150">
    <property type="entry name" value="DUF6152"/>
</dbReference>
<accession>A0ABS5W516</accession>
<reference evidence="2 3" key="1">
    <citation type="submission" date="2021-05" db="EMBL/GenBank/DDBJ databases">
        <title>Croceibacterium sp. LX-88 genome sequence.</title>
        <authorList>
            <person name="Luo X."/>
        </authorList>
    </citation>
    <scope>NUCLEOTIDE SEQUENCE [LARGE SCALE GENOMIC DNA]</scope>
    <source>
        <strain evidence="2 3">LX-88</strain>
    </source>
</reference>
<name>A0ABS5W516_9SPHN</name>
<protein>
    <submittedName>
        <fullName evidence="2">Uncharacterized protein</fullName>
    </submittedName>
</protein>
<feature type="chain" id="PRO_5045718102" evidence="1">
    <location>
        <begin position="28"/>
        <end position="141"/>
    </location>
</feature>
<evidence type="ECO:0000256" key="1">
    <source>
        <dbReference type="SAM" id="SignalP"/>
    </source>
</evidence>
<feature type="signal peptide" evidence="1">
    <location>
        <begin position="1"/>
        <end position="27"/>
    </location>
</feature>
<proteinExistence type="predicted"/>
<evidence type="ECO:0000313" key="2">
    <source>
        <dbReference type="EMBL" id="MBT2134187.1"/>
    </source>
</evidence>
<comment type="caution">
    <text evidence="2">The sequence shown here is derived from an EMBL/GenBank/DDBJ whole genome shotgun (WGS) entry which is preliminary data.</text>
</comment>
<dbReference type="Pfam" id="PF19649">
    <property type="entry name" value="DUF6152"/>
    <property type="match status" value="1"/>
</dbReference>
<organism evidence="2 3">
    <name type="scientific">Croceibacterium selenioxidans</name>
    <dbReference type="NCBI Taxonomy" id="2838833"/>
    <lineage>
        <taxon>Bacteria</taxon>
        <taxon>Pseudomonadati</taxon>
        <taxon>Pseudomonadota</taxon>
        <taxon>Alphaproteobacteria</taxon>
        <taxon>Sphingomonadales</taxon>
        <taxon>Erythrobacteraceae</taxon>
        <taxon>Croceibacterium</taxon>
    </lineage>
</organism>
<keyword evidence="1" id="KW-0732">Signal</keyword>
<dbReference type="Proteomes" id="UP000811255">
    <property type="component" value="Unassembled WGS sequence"/>
</dbReference>